<dbReference type="PANTHER" id="PTHR35486">
    <property type="entry name" value="EXPRESSED PROTEIN"/>
    <property type="match status" value="1"/>
</dbReference>
<reference evidence="2" key="1">
    <citation type="journal article" date="2023" name="Plant J.">
        <title>The genome of the king protea, Protea cynaroides.</title>
        <authorList>
            <person name="Chang J."/>
            <person name="Duong T.A."/>
            <person name="Schoeman C."/>
            <person name="Ma X."/>
            <person name="Roodt D."/>
            <person name="Barker N."/>
            <person name="Li Z."/>
            <person name="Van de Peer Y."/>
            <person name="Mizrachi E."/>
        </authorList>
    </citation>
    <scope>NUCLEOTIDE SEQUENCE</scope>
    <source>
        <tissue evidence="2">Young leaves</tissue>
    </source>
</reference>
<organism evidence="2 3">
    <name type="scientific">Protea cynaroides</name>
    <dbReference type="NCBI Taxonomy" id="273540"/>
    <lineage>
        <taxon>Eukaryota</taxon>
        <taxon>Viridiplantae</taxon>
        <taxon>Streptophyta</taxon>
        <taxon>Embryophyta</taxon>
        <taxon>Tracheophyta</taxon>
        <taxon>Spermatophyta</taxon>
        <taxon>Magnoliopsida</taxon>
        <taxon>Proteales</taxon>
        <taxon>Proteaceae</taxon>
        <taxon>Protea</taxon>
    </lineage>
</organism>
<dbReference type="EMBL" id="JAMYWD010000008">
    <property type="protein sequence ID" value="KAJ4963335.1"/>
    <property type="molecule type" value="Genomic_DNA"/>
</dbReference>
<dbReference type="AlphaFoldDB" id="A0A9Q0K610"/>
<comment type="caution">
    <text evidence="2">The sequence shown here is derived from an EMBL/GenBank/DDBJ whole genome shotgun (WGS) entry which is preliminary data.</text>
</comment>
<evidence type="ECO:0000313" key="2">
    <source>
        <dbReference type="EMBL" id="KAJ4963335.1"/>
    </source>
</evidence>
<sequence length="212" mass="24653">MIAPPNGYQLTTHWFLLRNIYRRSNSEERSVVRERLVIIIAAQTHQQGLAQAQVEVEERRKSDAQPPPIVFPRSVSPYIYRRSTSDLSWEHHHPFDQHFYSTPQLGPTSYHTTIVGSVHKKKQSKFSLFASLFGKFRSQEPESESTDPRASRGSRSPKWNRELNQEKKNQEEQHKSSSSPTNSYPIVYQYRSKAFVTVMLSGGKKMKYRNNI</sequence>
<feature type="region of interest" description="Disordered" evidence="1">
    <location>
        <begin position="139"/>
        <end position="184"/>
    </location>
</feature>
<dbReference type="OrthoDB" id="688025at2759"/>
<proteinExistence type="predicted"/>
<name>A0A9Q0K610_9MAGN</name>
<evidence type="ECO:0000256" key="1">
    <source>
        <dbReference type="SAM" id="MobiDB-lite"/>
    </source>
</evidence>
<dbReference type="PANTHER" id="PTHR35486:SF1">
    <property type="entry name" value="OS02G0689500 PROTEIN"/>
    <property type="match status" value="1"/>
</dbReference>
<feature type="compositionally biased region" description="Basic and acidic residues" evidence="1">
    <location>
        <begin position="159"/>
        <end position="175"/>
    </location>
</feature>
<keyword evidence="3" id="KW-1185">Reference proteome</keyword>
<accession>A0A9Q0K610</accession>
<evidence type="ECO:0000313" key="3">
    <source>
        <dbReference type="Proteomes" id="UP001141806"/>
    </source>
</evidence>
<dbReference type="Proteomes" id="UP001141806">
    <property type="component" value="Unassembled WGS sequence"/>
</dbReference>
<gene>
    <name evidence="2" type="ORF">NE237_023274</name>
</gene>
<protein>
    <submittedName>
        <fullName evidence="2">Uncharacterized protein</fullName>
    </submittedName>
</protein>